<dbReference type="AlphaFoldDB" id="A0A517SSB0"/>
<keyword evidence="1" id="KW-0472">Membrane</keyword>
<reference evidence="2 3" key="1">
    <citation type="submission" date="2019-02" db="EMBL/GenBank/DDBJ databases">
        <title>Deep-cultivation of Planctomycetes and their phenomic and genomic characterization uncovers novel biology.</title>
        <authorList>
            <person name="Wiegand S."/>
            <person name="Jogler M."/>
            <person name="Boedeker C."/>
            <person name="Pinto D."/>
            <person name="Vollmers J."/>
            <person name="Rivas-Marin E."/>
            <person name="Kohn T."/>
            <person name="Peeters S.H."/>
            <person name="Heuer A."/>
            <person name="Rast P."/>
            <person name="Oberbeckmann S."/>
            <person name="Bunk B."/>
            <person name="Jeske O."/>
            <person name="Meyerdierks A."/>
            <person name="Storesund J.E."/>
            <person name="Kallscheuer N."/>
            <person name="Luecker S."/>
            <person name="Lage O.M."/>
            <person name="Pohl T."/>
            <person name="Merkel B.J."/>
            <person name="Hornburger P."/>
            <person name="Mueller R.-W."/>
            <person name="Bruemmer F."/>
            <person name="Labrenz M."/>
            <person name="Spormann A.M."/>
            <person name="Op den Camp H."/>
            <person name="Overmann J."/>
            <person name="Amann R."/>
            <person name="Jetten M.S.M."/>
            <person name="Mascher T."/>
            <person name="Medema M.H."/>
            <person name="Devos D.P."/>
            <person name="Kaster A.-K."/>
            <person name="Ovreas L."/>
            <person name="Rohde M."/>
            <person name="Galperin M.Y."/>
            <person name="Jogler C."/>
        </authorList>
    </citation>
    <scope>NUCLEOTIDE SEQUENCE [LARGE SCALE GENOMIC DNA]</scope>
    <source>
        <strain evidence="2 3">SV_7m_r</strain>
    </source>
</reference>
<accession>A0A517SSB0</accession>
<feature type="transmembrane region" description="Helical" evidence="1">
    <location>
        <begin position="69"/>
        <end position="89"/>
    </location>
</feature>
<feature type="transmembrane region" description="Helical" evidence="1">
    <location>
        <begin position="39"/>
        <end position="57"/>
    </location>
</feature>
<keyword evidence="1" id="KW-0812">Transmembrane</keyword>
<proteinExistence type="predicted"/>
<feature type="transmembrane region" description="Helical" evidence="1">
    <location>
        <begin position="6"/>
        <end position="27"/>
    </location>
</feature>
<gene>
    <name evidence="2" type="ORF">SV7mr_15060</name>
</gene>
<keyword evidence="3" id="KW-1185">Reference proteome</keyword>
<dbReference type="EMBL" id="CP036272">
    <property type="protein sequence ID" value="QDT59002.1"/>
    <property type="molecule type" value="Genomic_DNA"/>
</dbReference>
<protein>
    <submittedName>
        <fullName evidence="2">Uncharacterized protein</fullName>
    </submittedName>
</protein>
<name>A0A517SSB0_9BACT</name>
<evidence type="ECO:0000313" key="3">
    <source>
        <dbReference type="Proteomes" id="UP000315003"/>
    </source>
</evidence>
<dbReference type="OrthoDB" id="292340at2"/>
<dbReference type="RefSeq" id="WP_145270569.1">
    <property type="nucleotide sequence ID" value="NZ_CP036272.1"/>
</dbReference>
<evidence type="ECO:0000256" key="1">
    <source>
        <dbReference type="SAM" id="Phobius"/>
    </source>
</evidence>
<sequence>MIEPFYLIVALFPLIAYLMVLGLIRVSGRVLITSGGRDIAALGFAISGLIAVGPGELFFPKAAAGTFGAWVWLALLSFYSLIVCLAGLLSRPRIVVFGRDPAAMLEPLYQAALLIDPQATCDRKLGQVALPSKSIMLRPAGSTQKDSTTIESFRPVLSFEFWDALLGHLRNTTQQSDASKPRQGFGMLITASVLASWCLWTSFQNQQEILDQFQQWIWRQ</sequence>
<dbReference type="Proteomes" id="UP000315003">
    <property type="component" value="Chromosome"/>
</dbReference>
<organism evidence="2 3">
    <name type="scientific">Stieleria bergensis</name>
    <dbReference type="NCBI Taxonomy" id="2528025"/>
    <lineage>
        <taxon>Bacteria</taxon>
        <taxon>Pseudomonadati</taxon>
        <taxon>Planctomycetota</taxon>
        <taxon>Planctomycetia</taxon>
        <taxon>Pirellulales</taxon>
        <taxon>Pirellulaceae</taxon>
        <taxon>Stieleria</taxon>
    </lineage>
</organism>
<evidence type="ECO:0000313" key="2">
    <source>
        <dbReference type="EMBL" id="QDT59002.1"/>
    </source>
</evidence>
<keyword evidence="1" id="KW-1133">Transmembrane helix</keyword>